<evidence type="ECO:0000313" key="5">
    <source>
        <dbReference type="Proteomes" id="UP000326759"/>
    </source>
</evidence>
<dbReference type="PROSITE" id="PS50119">
    <property type="entry name" value="ZF_BBOX"/>
    <property type="match status" value="1"/>
</dbReference>
<evidence type="ECO:0000256" key="1">
    <source>
        <dbReference type="PROSITE-ProRule" id="PRU00024"/>
    </source>
</evidence>
<reference evidence="4 5" key="1">
    <citation type="journal article" date="2019" name="PLoS Biol.">
        <title>Sex chromosomes control vertical transmission of feminizing Wolbachia symbionts in an isopod.</title>
        <authorList>
            <person name="Becking T."/>
            <person name="Chebbi M.A."/>
            <person name="Giraud I."/>
            <person name="Moumen B."/>
            <person name="Laverre T."/>
            <person name="Caubet Y."/>
            <person name="Peccoud J."/>
            <person name="Gilbert C."/>
            <person name="Cordaux R."/>
        </authorList>
    </citation>
    <scope>NUCLEOTIDE SEQUENCE [LARGE SCALE GENOMIC DNA]</scope>
    <source>
        <strain evidence="4">ANa2</strain>
        <tissue evidence="4">Whole body excluding digestive tract and cuticle</tissue>
    </source>
</reference>
<dbReference type="AlphaFoldDB" id="A0A5N5SWS4"/>
<sequence length="228" mass="26434">MEPCMEGLVDYVRRQVKCPECRAEHRIPYNGVQGFPSNVTLQRFLEAHIEITGEAPDPFTGQIMERCGVCNEKNYLTICAHCEKKICADCKAAHSDILKREIGRINNQTNSDSVKEEIDNIDKRLQKAIRDRCESLRNEVISYYNTELRNLTLLKEGLEQEISNVDANSELVDKHMDDQTPWDDNELMDTKDIFLKTMEFIRSFDYDAGDYNRRARFLVPDDLNKSCL</sequence>
<comment type="caution">
    <text evidence="4">The sequence shown here is derived from an EMBL/GenBank/DDBJ whole genome shotgun (WGS) entry which is preliminary data.</text>
</comment>
<evidence type="ECO:0000259" key="3">
    <source>
        <dbReference type="PROSITE" id="PS50119"/>
    </source>
</evidence>
<organism evidence="4 5">
    <name type="scientific">Armadillidium nasatum</name>
    <dbReference type="NCBI Taxonomy" id="96803"/>
    <lineage>
        <taxon>Eukaryota</taxon>
        <taxon>Metazoa</taxon>
        <taxon>Ecdysozoa</taxon>
        <taxon>Arthropoda</taxon>
        <taxon>Crustacea</taxon>
        <taxon>Multicrustacea</taxon>
        <taxon>Malacostraca</taxon>
        <taxon>Eumalacostraca</taxon>
        <taxon>Peracarida</taxon>
        <taxon>Isopoda</taxon>
        <taxon>Oniscidea</taxon>
        <taxon>Crinocheta</taxon>
        <taxon>Armadillidiidae</taxon>
        <taxon>Armadillidium</taxon>
    </lineage>
</organism>
<name>A0A5N5SWS4_9CRUS</name>
<evidence type="ECO:0000313" key="4">
    <source>
        <dbReference type="EMBL" id="KAB7498365.1"/>
    </source>
</evidence>
<dbReference type="GO" id="GO:0008270">
    <property type="term" value="F:zinc ion binding"/>
    <property type="evidence" value="ECO:0007669"/>
    <property type="project" value="UniProtKB-KW"/>
</dbReference>
<keyword evidence="1" id="KW-0479">Metal-binding</keyword>
<dbReference type="PANTHER" id="PTHR25462:SF296">
    <property type="entry name" value="MEIOTIC P26, ISOFORM F"/>
    <property type="match status" value="1"/>
</dbReference>
<dbReference type="OrthoDB" id="342730at2759"/>
<dbReference type="Proteomes" id="UP000326759">
    <property type="component" value="Unassembled WGS sequence"/>
</dbReference>
<keyword evidence="5" id="KW-1185">Reference proteome</keyword>
<dbReference type="PANTHER" id="PTHR25462">
    <property type="entry name" value="BONUS, ISOFORM C-RELATED"/>
    <property type="match status" value="1"/>
</dbReference>
<accession>A0A5N5SWS4</accession>
<dbReference type="InterPro" id="IPR000315">
    <property type="entry name" value="Znf_B-box"/>
</dbReference>
<feature type="coiled-coil region" evidence="2">
    <location>
        <begin position="111"/>
        <end position="168"/>
    </location>
</feature>
<dbReference type="InterPro" id="IPR047153">
    <property type="entry name" value="TRIM45/56/19-like"/>
</dbReference>
<keyword evidence="1" id="KW-0863">Zinc-finger</keyword>
<evidence type="ECO:0000256" key="2">
    <source>
        <dbReference type="SAM" id="Coils"/>
    </source>
</evidence>
<dbReference type="EMBL" id="SEYY01019348">
    <property type="protein sequence ID" value="KAB7498365.1"/>
    <property type="molecule type" value="Genomic_DNA"/>
</dbReference>
<protein>
    <submittedName>
        <fullName evidence="4">RING finger protein nhl-1</fullName>
    </submittedName>
</protein>
<proteinExistence type="predicted"/>
<feature type="domain" description="B box-type" evidence="3">
    <location>
        <begin position="62"/>
        <end position="105"/>
    </location>
</feature>
<keyword evidence="2" id="KW-0175">Coiled coil</keyword>
<gene>
    <name evidence="4" type="primary">nhl-1_0</name>
    <name evidence="4" type="ORF">Anas_06325</name>
</gene>
<keyword evidence="1" id="KW-0862">Zinc</keyword>